<proteinExistence type="predicted"/>
<feature type="region of interest" description="Disordered" evidence="1">
    <location>
        <begin position="86"/>
        <end position="113"/>
    </location>
</feature>
<keyword evidence="2" id="KW-0472">Membrane</keyword>
<feature type="compositionally biased region" description="Basic and acidic residues" evidence="1">
    <location>
        <begin position="86"/>
        <end position="100"/>
    </location>
</feature>
<dbReference type="EMBL" id="HBIO01010959">
    <property type="protein sequence ID" value="CAE0463671.1"/>
    <property type="molecule type" value="Transcribed_RNA"/>
</dbReference>
<feature type="signal peptide" evidence="3">
    <location>
        <begin position="1"/>
        <end position="23"/>
    </location>
</feature>
<accession>A0A7S3V8E7</accession>
<protein>
    <recommendedName>
        <fullName evidence="5">ADP,ATP carrier protein</fullName>
    </recommendedName>
</protein>
<evidence type="ECO:0000256" key="2">
    <source>
        <dbReference type="SAM" id="Phobius"/>
    </source>
</evidence>
<dbReference type="AlphaFoldDB" id="A0A7S3V8E7"/>
<evidence type="ECO:0008006" key="5">
    <source>
        <dbReference type="Google" id="ProtNLM"/>
    </source>
</evidence>
<evidence type="ECO:0000256" key="1">
    <source>
        <dbReference type="SAM" id="MobiDB-lite"/>
    </source>
</evidence>
<name>A0A7S3V8E7_9STRA</name>
<feature type="transmembrane region" description="Helical" evidence="2">
    <location>
        <begin position="195"/>
        <end position="217"/>
    </location>
</feature>
<evidence type="ECO:0000256" key="3">
    <source>
        <dbReference type="SAM" id="SignalP"/>
    </source>
</evidence>
<reference evidence="4" key="1">
    <citation type="submission" date="2021-01" db="EMBL/GenBank/DDBJ databases">
        <authorList>
            <person name="Corre E."/>
            <person name="Pelletier E."/>
            <person name="Niang G."/>
            <person name="Scheremetjew M."/>
            <person name="Finn R."/>
            <person name="Kale V."/>
            <person name="Holt S."/>
            <person name="Cochrane G."/>
            <person name="Meng A."/>
            <person name="Brown T."/>
            <person name="Cohen L."/>
        </authorList>
    </citation>
    <scope>NUCLEOTIDE SEQUENCE</scope>
    <source>
        <strain evidence="4">MM31A-1</strain>
    </source>
</reference>
<keyword evidence="3" id="KW-0732">Signal</keyword>
<evidence type="ECO:0000313" key="4">
    <source>
        <dbReference type="EMBL" id="CAE0463671.1"/>
    </source>
</evidence>
<keyword evidence="2" id="KW-1133">Transmembrane helix</keyword>
<gene>
    <name evidence="4" type="ORF">CDEB00056_LOCUS8512</name>
</gene>
<keyword evidence="2" id="KW-0812">Transmembrane</keyword>
<feature type="transmembrane region" description="Helical" evidence="2">
    <location>
        <begin position="153"/>
        <end position="174"/>
    </location>
</feature>
<organism evidence="4">
    <name type="scientific">Chaetoceros debilis</name>
    <dbReference type="NCBI Taxonomy" id="122233"/>
    <lineage>
        <taxon>Eukaryota</taxon>
        <taxon>Sar</taxon>
        <taxon>Stramenopiles</taxon>
        <taxon>Ochrophyta</taxon>
        <taxon>Bacillariophyta</taxon>
        <taxon>Coscinodiscophyceae</taxon>
        <taxon>Chaetocerotophycidae</taxon>
        <taxon>Chaetocerotales</taxon>
        <taxon>Chaetocerotaceae</taxon>
        <taxon>Chaetoceros</taxon>
    </lineage>
</organism>
<feature type="chain" id="PRO_5030550199" description="ADP,ATP carrier protein" evidence="3">
    <location>
        <begin position="24"/>
        <end position="267"/>
    </location>
</feature>
<sequence>MMNPFLILTSTALLASKVELSQAFATAQSSTLPLSPNRHPSGILRLPTDLNAANYRSTVAQTPGAELFNSGSSYVPSGLTKEQYEEIKRKEQQDTSKKDFASWGPRFSKSEKPSGDWMVAPSLWTGGFEVKNSNQSNSASSAANLKQKLMKFLPVYALASLLMEIIFSATFFLHKKEVASVIATGMLKLKRGNDALMISTSLLNKVMASKLIVATILVKPLNALIESCNKNVKLVWSPRRTMFITAMGSMAVLSLWSTLILVVKALI</sequence>
<feature type="transmembrane region" description="Helical" evidence="2">
    <location>
        <begin position="242"/>
        <end position="263"/>
    </location>
</feature>